<feature type="domain" description="Calcineurin-like phosphoesterase N-terminal" evidence="3">
    <location>
        <begin position="63"/>
        <end position="135"/>
    </location>
</feature>
<dbReference type="GO" id="GO:0016787">
    <property type="term" value="F:hydrolase activity"/>
    <property type="evidence" value="ECO:0007669"/>
    <property type="project" value="InterPro"/>
</dbReference>
<dbReference type="RefSeq" id="WP_021071901.1">
    <property type="nucleotide sequence ID" value="NZ_ATDL01000022.1"/>
</dbReference>
<name>U2HPF7_9SPHI</name>
<dbReference type="PANTHER" id="PTHR43143">
    <property type="entry name" value="METALLOPHOSPHOESTERASE, CALCINEURIN SUPERFAMILY"/>
    <property type="match status" value="1"/>
</dbReference>
<reference evidence="4 5" key="1">
    <citation type="journal article" date="2013" name="Genome Announc.">
        <title>The Draft Genome Sequence of Sphingomonas paucimobilis Strain HER1398 (Proteobacteria), Host to the Giant PAU Phage, Indicates That It Is a Member of the Genus Sphingobacterium (Bacteroidetes).</title>
        <authorList>
            <person name="White R.A.III."/>
            <person name="Suttle C.A."/>
        </authorList>
    </citation>
    <scope>NUCLEOTIDE SEQUENCE [LARGE SCALE GENOMIC DNA]</scope>
    <source>
        <strain evidence="4 5">HER1398</strain>
    </source>
</reference>
<dbReference type="InterPro" id="IPR032288">
    <property type="entry name" value="Metallophos_C"/>
</dbReference>
<dbReference type="InterPro" id="IPR008969">
    <property type="entry name" value="CarboxyPept-like_regulatory"/>
</dbReference>
<feature type="domain" description="Calcineurin-like phosphoesterase C-terminal" evidence="2">
    <location>
        <begin position="348"/>
        <end position="506"/>
    </location>
</feature>
<evidence type="ECO:0000313" key="4">
    <source>
        <dbReference type="EMBL" id="ERJ57170.1"/>
    </source>
</evidence>
<dbReference type="InterPro" id="IPR004843">
    <property type="entry name" value="Calcineurin-like_PHP"/>
</dbReference>
<protein>
    <recommendedName>
        <fullName evidence="6">Calcineurin-like phosphoesterase domain-containing protein</fullName>
    </recommendedName>
</protein>
<dbReference type="SUPFAM" id="SSF49464">
    <property type="entry name" value="Carboxypeptidase regulatory domain-like"/>
    <property type="match status" value="1"/>
</dbReference>
<dbReference type="PATRIC" id="fig|1346330.5.peg.3895"/>
<evidence type="ECO:0000259" key="1">
    <source>
        <dbReference type="Pfam" id="PF00149"/>
    </source>
</evidence>
<accession>U2HPF7</accession>
<dbReference type="PANTHER" id="PTHR43143:SF1">
    <property type="entry name" value="SERINE_THREONINE-PROTEIN PHOSPHATASE CPPED1"/>
    <property type="match status" value="1"/>
</dbReference>
<dbReference type="Proteomes" id="UP000016584">
    <property type="component" value="Unassembled WGS sequence"/>
</dbReference>
<feature type="domain" description="Calcineurin-like phosphoesterase" evidence="1">
    <location>
        <begin position="149"/>
        <end position="333"/>
    </location>
</feature>
<dbReference type="Pfam" id="PF16371">
    <property type="entry name" value="MetallophosN"/>
    <property type="match status" value="1"/>
</dbReference>
<evidence type="ECO:0000313" key="5">
    <source>
        <dbReference type="Proteomes" id="UP000016584"/>
    </source>
</evidence>
<sequence>MIKVNFLITQLLFIALFIGLLCSSCSKNDDDFIDNTVITEPIKQLPKINVLPENDVYGYVLDEELKPIEGVVVSDGFNLVTTNAKGEYQFKKSNKARFVYYSTPSDYTVNTSDDRNMALFYQPLNNSTIPQQHNFFLSKLKNKEEQFLVYAIGDPQVANDAEVVRFKEETIEDIKQELAKSKLPVYGISLGDVVADKPNLFNTMKTVLGSTAMPVFTTIGNHDKTGGSPAVPRNSLSFESSFGPLDFSFNRGNVHFVVLDNVVFKNDTDYSLGFSNEQLDWLEKDLSFVSKDKLLIISYHMPIRNSSFATRSRLFDIIKDFKNIHFFAGHTHYNENYIHKVNGIEIYEHVHAATCGAWWKSTINGDGTPNGYGVYEIDGTSIKNWYYKPTKLAKEYQLRLHWGDANFGGQYGVYTYGKTSRTLIANVWNADPSWKVEVFMNDKKLGDMVLNSSLNTDAWSLGYHLGVLNRNAANYTTTTKHLYTFEVTSPDNTLKVVATDRFGKIYTQDLITTSLNEAIGY</sequence>
<dbReference type="EMBL" id="ATDL01000022">
    <property type="protein sequence ID" value="ERJ57170.1"/>
    <property type="molecule type" value="Genomic_DNA"/>
</dbReference>
<dbReference type="STRING" id="1346330.M472_00175"/>
<dbReference type="SUPFAM" id="SSF56300">
    <property type="entry name" value="Metallo-dependent phosphatases"/>
    <property type="match status" value="1"/>
</dbReference>
<evidence type="ECO:0000259" key="2">
    <source>
        <dbReference type="Pfam" id="PF16370"/>
    </source>
</evidence>
<dbReference type="InterPro" id="IPR032285">
    <property type="entry name" value="Metallophos_N"/>
</dbReference>
<dbReference type="Pfam" id="PF00149">
    <property type="entry name" value="Metallophos"/>
    <property type="match status" value="1"/>
</dbReference>
<organism evidence="4 5">
    <name type="scientific">Sphingobacterium paucimobilis HER1398</name>
    <dbReference type="NCBI Taxonomy" id="1346330"/>
    <lineage>
        <taxon>Bacteria</taxon>
        <taxon>Pseudomonadati</taxon>
        <taxon>Bacteroidota</taxon>
        <taxon>Sphingobacteriia</taxon>
        <taxon>Sphingobacteriales</taxon>
        <taxon>Sphingobacteriaceae</taxon>
        <taxon>Sphingobacterium</taxon>
    </lineage>
</organism>
<proteinExistence type="predicted"/>
<keyword evidence="5" id="KW-1185">Reference proteome</keyword>
<gene>
    <name evidence="4" type="ORF">M472_00175</name>
</gene>
<dbReference type="Pfam" id="PF16370">
    <property type="entry name" value="MetallophosC"/>
    <property type="match status" value="1"/>
</dbReference>
<dbReference type="eggNOG" id="COG1409">
    <property type="taxonomic scope" value="Bacteria"/>
</dbReference>
<dbReference type="InterPro" id="IPR051918">
    <property type="entry name" value="STPP_CPPED1"/>
</dbReference>
<evidence type="ECO:0000259" key="3">
    <source>
        <dbReference type="Pfam" id="PF16371"/>
    </source>
</evidence>
<evidence type="ECO:0008006" key="6">
    <source>
        <dbReference type="Google" id="ProtNLM"/>
    </source>
</evidence>
<dbReference type="InterPro" id="IPR029052">
    <property type="entry name" value="Metallo-depent_PP-like"/>
</dbReference>
<dbReference type="OrthoDB" id="1776264at2"/>
<dbReference type="AlphaFoldDB" id="U2HPF7"/>
<dbReference type="Gene3D" id="3.60.21.10">
    <property type="match status" value="1"/>
</dbReference>
<comment type="caution">
    <text evidence="4">The sequence shown here is derived from an EMBL/GenBank/DDBJ whole genome shotgun (WGS) entry which is preliminary data.</text>
</comment>